<name>A0A9P8LEL6_9PEZI</name>
<dbReference type="Gene3D" id="3.30.70.2520">
    <property type="match status" value="1"/>
</dbReference>
<dbReference type="AlphaFoldDB" id="A0A9P8LEL6"/>
<dbReference type="InterPro" id="IPR007173">
    <property type="entry name" value="ALO_C"/>
</dbReference>
<dbReference type="GO" id="GO:0005739">
    <property type="term" value="C:mitochondrion"/>
    <property type="evidence" value="ECO:0007669"/>
    <property type="project" value="TreeGrafter"/>
</dbReference>
<dbReference type="InterPro" id="IPR036318">
    <property type="entry name" value="FAD-bd_PCMH-like_sf"/>
</dbReference>
<protein>
    <recommendedName>
        <fullName evidence="2">FAD-binding PCMH-type domain-containing protein</fullName>
    </recommendedName>
</protein>
<dbReference type="InterPro" id="IPR016166">
    <property type="entry name" value="FAD-bd_PCMH"/>
</dbReference>
<dbReference type="PANTHER" id="PTHR43762:SF1">
    <property type="entry name" value="D-ARABINONO-1,4-LACTONE OXIDASE"/>
    <property type="match status" value="1"/>
</dbReference>
<dbReference type="Proteomes" id="UP000750711">
    <property type="component" value="Unassembled WGS sequence"/>
</dbReference>
<comment type="caution">
    <text evidence="3">The sequence shown here is derived from an EMBL/GenBank/DDBJ whole genome shotgun (WGS) entry which is preliminary data.</text>
</comment>
<evidence type="ECO:0000256" key="1">
    <source>
        <dbReference type="ARBA" id="ARBA00023002"/>
    </source>
</evidence>
<dbReference type="PROSITE" id="PS51387">
    <property type="entry name" value="FAD_PCMH"/>
    <property type="match status" value="1"/>
</dbReference>
<accession>A0A9P8LEL6</accession>
<dbReference type="Gene3D" id="3.30.43.10">
    <property type="entry name" value="Uridine Diphospho-n-acetylenolpyruvylglucosamine Reductase, domain 2"/>
    <property type="match status" value="1"/>
</dbReference>
<dbReference type="SUPFAM" id="SSF56176">
    <property type="entry name" value="FAD-binding/transporter-associated domain-like"/>
    <property type="match status" value="1"/>
</dbReference>
<dbReference type="EMBL" id="JAGHQM010000307">
    <property type="protein sequence ID" value="KAH0562688.1"/>
    <property type="molecule type" value="Genomic_DNA"/>
</dbReference>
<keyword evidence="4" id="KW-1185">Reference proteome</keyword>
<evidence type="ECO:0000313" key="4">
    <source>
        <dbReference type="Proteomes" id="UP000750711"/>
    </source>
</evidence>
<sequence>MAPQIPTPDPGKLNGHWILDEILDHLDGYHADFPEIEFDILSRLLREQLAGKHGVVDTDFETQMRGFLQVFQAAPVFHDAFKKLDPTMKKQLHGFIAGRSASDVVGDAGFRMPMSPQVKNHLSPLDIFRAGMRRPRRTDKPAVYEDEAQSVVMETYEDVVFENWGLTVKNTPRYTFVPRKVLGLQNLVRYAKRNGLRVRCSGYRHSWSSTFSADGEILVSLLGLDQATVIPDVTSIFPPSNTDGNELKVIELATQSARGTPNKRLVRVGVAVTNEEFRHWAVANNAWALPVDVILVEVTIGGTTSAICHGAGRRHKAIPDYIRMIEYVDANGEHQSISDPHQLTAAAGCFGLLGVVTHVTFELDAMTYAVMKPLKPDIGLAIPPLTREDVPFALRKTWTDEQLKQAQGDFEHRAADDYYSEWFWFTYQQQAWVNTWNTTTDPTGVVDYPPGWEVWLQWIQGWLGQVINDSAFFQAIPGRWQAQLLASTGMTSLPPQLGGRDAEFKTYVTDALHFRRGVQNMRVRDMEFSIPIPVNAAGKPDFSVVQRAWWDVINLVYEDAESPMRLTLELRITGSSDLVLSTLHGNDYGTACIEVLSTPDAVSDAEWEPFMQRVADKWMSYEHEGKKLNSRPHWSKEWESLDLAGMPARQYLKTVAYKNEIPAFRAILEEIGKAQGWTLDDAKARFSNEMWDYLIFLP</sequence>
<dbReference type="InterPro" id="IPR016169">
    <property type="entry name" value="FAD-bd_PCMH_sub2"/>
</dbReference>
<keyword evidence="1" id="KW-0560">Oxidoreductase</keyword>
<dbReference type="InterPro" id="IPR016167">
    <property type="entry name" value="FAD-bd_PCMH_sub1"/>
</dbReference>
<evidence type="ECO:0000259" key="2">
    <source>
        <dbReference type="PROSITE" id="PS51387"/>
    </source>
</evidence>
<gene>
    <name evidence="3" type="ORF">GP486_002645</name>
</gene>
<proteinExistence type="predicted"/>
<dbReference type="InterPro" id="IPR010031">
    <property type="entry name" value="FAD_lactone_oxidase-like"/>
</dbReference>
<dbReference type="Pfam" id="PF04030">
    <property type="entry name" value="ALO"/>
    <property type="match status" value="1"/>
</dbReference>
<organism evidence="3 4">
    <name type="scientific">Trichoglossum hirsutum</name>
    <dbReference type="NCBI Taxonomy" id="265104"/>
    <lineage>
        <taxon>Eukaryota</taxon>
        <taxon>Fungi</taxon>
        <taxon>Dikarya</taxon>
        <taxon>Ascomycota</taxon>
        <taxon>Pezizomycotina</taxon>
        <taxon>Geoglossomycetes</taxon>
        <taxon>Geoglossales</taxon>
        <taxon>Geoglossaceae</taxon>
        <taxon>Trichoglossum</taxon>
    </lineage>
</organism>
<evidence type="ECO:0000313" key="3">
    <source>
        <dbReference type="EMBL" id="KAH0562688.1"/>
    </source>
</evidence>
<reference evidence="3" key="1">
    <citation type="submission" date="2021-03" db="EMBL/GenBank/DDBJ databases">
        <title>Comparative genomics and phylogenomic investigation of the class Geoglossomycetes provide insights into ecological specialization and systematics.</title>
        <authorList>
            <person name="Melie T."/>
            <person name="Pirro S."/>
            <person name="Miller A.N."/>
            <person name="Quandt A."/>
        </authorList>
    </citation>
    <scope>NUCLEOTIDE SEQUENCE</scope>
    <source>
        <strain evidence="3">CAQ_001_2017</strain>
    </source>
</reference>
<dbReference type="GO" id="GO:0016020">
    <property type="term" value="C:membrane"/>
    <property type="evidence" value="ECO:0007669"/>
    <property type="project" value="InterPro"/>
</dbReference>
<feature type="domain" description="FAD-binding PCMH-type" evidence="2">
    <location>
        <begin position="168"/>
        <end position="366"/>
    </location>
</feature>
<dbReference type="PANTHER" id="PTHR43762">
    <property type="entry name" value="L-GULONOLACTONE OXIDASE"/>
    <property type="match status" value="1"/>
</dbReference>
<dbReference type="GO" id="GO:0071949">
    <property type="term" value="F:FAD binding"/>
    <property type="evidence" value="ECO:0007669"/>
    <property type="project" value="InterPro"/>
</dbReference>
<dbReference type="GO" id="GO:0003885">
    <property type="term" value="F:D-arabinono-1,4-lactone oxidase activity"/>
    <property type="evidence" value="ECO:0007669"/>
    <property type="project" value="InterPro"/>
</dbReference>
<dbReference type="Gene3D" id="3.30.465.10">
    <property type="match status" value="1"/>
</dbReference>